<accession>A0A1M6U6Y9</accession>
<gene>
    <name evidence="2" type="ORF">SAMN02745163_04195</name>
</gene>
<dbReference type="AlphaFoldDB" id="A0A1M6U6Y9"/>
<feature type="region of interest" description="Disordered" evidence="1">
    <location>
        <begin position="1"/>
        <end position="44"/>
    </location>
</feature>
<protein>
    <submittedName>
        <fullName evidence="2">Uncharacterized protein</fullName>
    </submittedName>
</protein>
<dbReference type="Proteomes" id="UP000184310">
    <property type="component" value="Unassembled WGS sequence"/>
</dbReference>
<evidence type="ECO:0000313" key="2">
    <source>
        <dbReference type="EMBL" id="SHK64926.1"/>
    </source>
</evidence>
<evidence type="ECO:0000256" key="1">
    <source>
        <dbReference type="SAM" id="MobiDB-lite"/>
    </source>
</evidence>
<organism evidence="2 3">
    <name type="scientific">Clostridium cavendishii DSM 21758</name>
    <dbReference type="NCBI Taxonomy" id="1121302"/>
    <lineage>
        <taxon>Bacteria</taxon>
        <taxon>Bacillati</taxon>
        <taxon>Bacillota</taxon>
        <taxon>Clostridia</taxon>
        <taxon>Eubacteriales</taxon>
        <taxon>Clostridiaceae</taxon>
        <taxon>Clostridium</taxon>
    </lineage>
</organism>
<keyword evidence="3" id="KW-1185">Reference proteome</keyword>
<name>A0A1M6U6Y9_9CLOT</name>
<dbReference type="STRING" id="1121302.SAMN02745163_04195"/>
<evidence type="ECO:0000313" key="3">
    <source>
        <dbReference type="Proteomes" id="UP000184310"/>
    </source>
</evidence>
<dbReference type="EMBL" id="FQZB01000022">
    <property type="protein sequence ID" value="SHK64926.1"/>
    <property type="molecule type" value="Genomic_DNA"/>
</dbReference>
<sequence>MAKQGKNTGSNQWASQSNNFGFNPRTQKQNKSENDNQGTSTIKK</sequence>
<reference evidence="2 3" key="1">
    <citation type="submission" date="2016-11" db="EMBL/GenBank/DDBJ databases">
        <authorList>
            <person name="Jaros S."/>
            <person name="Januszkiewicz K."/>
            <person name="Wedrychowicz H."/>
        </authorList>
    </citation>
    <scope>NUCLEOTIDE SEQUENCE [LARGE SCALE GENOMIC DNA]</scope>
    <source>
        <strain evidence="2 3">DSM 21758</strain>
    </source>
</reference>
<proteinExistence type="predicted"/>
<dbReference type="RefSeq" id="WP_278337163.1">
    <property type="nucleotide sequence ID" value="NZ_FQZB01000022.1"/>
</dbReference>